<dbReference type="Proteomes" id="UP000807785">
    <property type="component" value="Unassembled WGS sequence"/>
</dbReference>
<comment type="caution">
    <text evidence="1">The sequence shown here is derived from an EMBL/GenBank/DDBJ whole genome shotgun (WGS) entry which is preliminary data.</text>
</comment>
<dbReference type="AlphaFoldDB" id="A0A9D7E3Q6"/>
<proteinExistence type="predicted"/>
<dbReference type="InterPro" id="IPR006311">
    <property type="entry name" value="TAT_signal"/>
</dbReference>
<dbReference type="EMBL" id="JADJEV010000003">
    <property type="protein sequence ID" value="MBK6973251.1"/>
    <property type="molecule type" value="Genomic_DNA"/>
</dbReference>
<protein>
    <submittedName>
        <fullName evidence="1">Uncharacterized protein</fullName>
    </submittedName>
</protein>
<organism evidence="1 2">
    <name type="scientific">Candidatus Methylophosphatis roskildensis</name>
    <dbReference type="NCBI Taxonomy" id="2899263"/>
    <lineage>
        <taxon>Bacteria</taxon>
        <taxon>Pseudomonadati</taxon>
        <taxon>Pseudomonadota</taxon>
        <taxon>Betaproteobacteria</taxon>
        <taxon>Nitrosomonadales</taxon>
        <taxon>Sterolibacteriaceae</taxon>
        <taxon>Candidatus Methylophosphatis</taxon>
    </lineage>
</organism>
<accession>A0A9D7E3Q6</accession>
<dbReference type="PROSITE" id="PS51318">
    <property type="entry name" value="TAT"/>
    <property type="match status" value="1"/>
</dbReference>
<reference evidence="1" key="1">
    <citation type="submission" date="2020-10" db="EMBL/GenBank/DDBJ databases">
        <title>Connecting structure to function with the recovery of over 1000 high-quality activated sludge metagenome-assembled genomes encoding full-length rRNA genes using long-read sequencing.</title>
        <authorList>
            <person name="Singleton C.M."/>
            <person name="Petriglieri F."/>
            <person name="Kristensen J.M."/>
            <person name="Kirkegaard R.H."/>
            <person name="Michaelsen T.Y."/>
            <person name="Andersen M.H."/>
            <person name="Karst S.M."/>
            <person name="Dueholm M.S."/>
            <person name="Nielsen P.H."/>
            <person name="Albertsen M."/>
        </authorList>
    </citation>
    <scope>NUCLEOTIDE SEQUENCE</scope>
    <source>
        <strain evidence="1">Bjer_18-Q3-R1-45_BAT3C.347</strain>
    </source>
</reference>
<name>A0A9D7E3Q6_9PROT</name>
<evidence type="ECO:0000313" key="1">
    <source>
        <dbReference type="EMBL" id="MBK6973251.1"/>
    </source>
</evidence>
<evidence type="ECO:0000313" key="2">
    <source>
        <dbReference type="Proteomes" id="UP000807785"/>
    </source>
</evidence>
<gene>
    <name evidence="1" type="ORF">IPH26_10020</name>
</gene>
<sequence>MMTSRRTFIKAGLLGGLVLGAGGVWYAASREQAPAGRLTRSARSMFQAITPVMLAGMLGEGSGRIERVVDGVERAVAGLSAAAQSELADLFGLLGFYPVRKLLTGIGDWRLATPADIEASLSGWRFHHYALLQGAYAAMHDLVLGAWYAQPESWEAIAYPGPPEVR</sequence>